<dbReference type="PANTHER" id="PTHR42060:SF1">
    <property type="entry name" value="NHL REPEAT-CONTAINING PROTEIN"/>
    <property type="match status" value="1"/>
</dbReference>
<dbReference type="Gene3D" id="2.120.10.30">
    <property type="entry name" value="TolB, C-terminal domain"/>
    <property type="match status" value="1"/>
</dbReference>
<dbReference type="SUPFAM" id="SSF63829">
    <property type="entry name" value="Calcium-dependent phosphotriesterase"/>
    <property type="match status" value="1"/>
</dbReference>
<dbReference type="AlphaFoldDB" id="A0A9P6LGV2"/>
<organism evidence="2 3">
    <name type="scientific">Colletotrichum karsti</name>
    <dbReference type="NCBI Taxonomy" id="1095194"/>
    <lineage>
        <taxon>Eukaryota</taxon>
        <taxon>Fungi</taxon>
        <taxon>Dikarya</taxon>
        <taxon>Ascomycota</taxon>
        <taxon>Pezizomycotina</taxon>
        <taxon>Sordariomycetes</taxon>
        <taxon>Hypocreomycetidae</taxon>
        <taxon>Glomerellales</taxon>
        <taxon>Glomerellaceae</taxon>
        <taxon>Colletotrichum</taxon>
        <taxon>Colletotrichum boninense species complex</taxon>
    </lineage>
</organism>
<comment type="caution">
    <text evidence="2">The sequence shown here is derived from an EMBL/GenBank/DDBJ whole genome shotgun (WGS) entry which is preliminary data.</text>
</comment>
<dbReference type="PANTHER" id="PTHR42060">
    <property type="entry name" value="NHL REPEAT-CONTAINING PROTEIN-RELATED"/>
    <property type="match status" value="1"/>
</dbReference>
<reference evidence="2" key="1">
    <citation type="submission" date="2020-03" db="EMBL/GenBank/DDBJ databases">
        <authorList>
            <person name="He L."/>
        </authorList>
    </citation>
    <scope>NUCLEOTIDE SEQUENCE</scope>
    <source>
        <strain evidence="2">CkLH20</strain>
    </source>
</reference>
<keyword evidence="1" id="KW-0732">Signal</keyword>
<name>A0A9P6LGV2_9PEZI</name>
<gene>
    <name evidence="2" type="ORF">CkaCkLH20_10766</name>
</gene>
<proteinExistence type="predicted"/>
<evidence type="ECO:0000256" key="1">
    <source>
        <dbReference type="SAM" id="SignalP"/>
    </source>
</evidence>
<dbReference type="InterPro" id="IPR011042">
    <property type="entry name" value="6-blade_b-propeller_TolB-like"/>
</dbReference>
<evidence type="ECO:0000313" key="2">
    <source>
        <dbReference type="EMBL" id="KAF9871832.1"/>
    </source>
</evidence>
<protein>
    <recommendedName>
        <fullName evidence="4">SMP-30/Gluconolactonase/LRE-like region domain-containing protein</fullName>
    </recommendedName>
</protein>
<keyword evidence="3" id="KW-1185">Reference proteome</keyword>
<dbReference type="RefSeq" id="XP_038741293.1">
    <property type="nucleotide sequence ID" value="XM_038893480.1"/>
</dbReference>
<reference evidence="2" key="2">
    <citation type="submission" date="2020-11" db="EMBL/GenBank/DDBJ databases">
        <title>Whole genome sequencing of Colletotrichum sp.</title>
        <authorList>
            <person name="Li H."/>
        </authorList>
    </citation>
    <scope>NUCLEOTIDE SEQUENCE</scope>
    <source>
        <strain evidence="2">CkLH20</strain>
    </source>
</reference>
<dbReference type="EMBL" id="JAATWM020000042">
    <property type="protein sequence ID" value="KAF9871832.1"/>
    <property type="molecule type" value="Genomic_DNA"/>
</dbReference>
<dbReference type="InterPro" id="IPR052998">
    <property type="entry name" value="Hetero-Diels-Alderase-like"/>
</dbReference>
<dbReference type="Proteomes" id="UP000781932">
    <property type="component" value="Unassembled WGS sequence"/>
</dbReference>
<accession>A0A9P6LGV2</accession>
<evidence type="ECO:0008006" key="4">
    <source>
        <dbReference type="Google" id="ProtNLM"/>
    </source>
</evidence>
<feature type="signal peptide" evidence="1">
    <location>
        <begin position="1"/>
        <end position="18"/>
    </location>
</feature>
<feature type="chain" id="PRO_5040211137" description="SMP-30/Gluconolactonase/LRE-like region domain-containing protein" evidence="1">
    <location>
        <begin position="19"/>
        <end position="315"/>
    </location>
</feature>
<evidence type="ECO:0000313" key="3">
    <source>
        <dbReference type="Proteomes" id="UP000781932"/>
    </source>
</evidence>
<dbReference type="GeneID" id="62166554"/>
<dbReference type="OrthoDB" id="9977941at2759"/>
<sequence length="315" mass="32813">MQLSMILAALTTASSATAATSQLWNFTDHAVTIENSALRSNGHLLLTTFDNASLYTLDTLAETPQASLVAKFPGATAIGGIAAIDADKFAILGGVRGSNYSYTDETVYTIDFSSGSSTTPPIVNVVAKIPDAVMLNGLASLPSKPHIVLATDSRLGSIFRIDTQTGDWEIAITDNLFAAPDNATIPIGINGIKIADDFAYFTNTARTSFGRVPITEDGYRAGDVEIVAVASGGYAWDDFVIDSSGNIYAAQTQNAAGQIFLNGTYTTIAGGGDSTFIHRPTSVAISEDSKTLFVTTGGNVVNGVTYSGQVIAVGL</sequence>